<dbReference type="Pfam" id="PF00188">
    <property type="entry name" value="CAP"/>
    <property type="match status" value="1"/>
</dbReference>
<evidence type="ECO:0000313" key="4">
    <source>
        <dbReference type="Proteomes" id="UP001614394"/>
    </source>
</evidence>
<evidence type="ECO:0000256" key="1">
    <source>
        <dbReference type="SAM" id="MobiDB-lite"/>
    </source>
</evidence>
<dbReference type="EMBL" id="JBITYG010000004">
    <property type="protein sequence ID" value="MFI9102176.1"/>
    <property type="molecule type" value="Genomic_DNA"/>
</dbReference>
<dbReference type="Gene3D" id="3.40.33.10">
    <property type="entry name" value="CAP"/>
    <property type="match status" value="1"/>
</dbReference>
<dbReference type="PANTHER" id="PTHR31157">
    <property type="entry name" value="SCP DOMAIN-CONTAINING PROTEIN"/>
    <property type="match status" value="1"/>
</dbReference>
<dbReference type="PANTHER" id="PTHR31157:SF1">
    <property type="entry name" value="SCP DOMAIN-CONTAINING PROTEIN"/>
    <property type="match status" value="1"/>
</dbReference>
<accession>A0ABW8C9X5</accession>
<sequence length="265" mass="27264">MSSHRRADLPSAPSPQHRAPRQPRLRKAVLGAAVIAALGGGTAFACIGGGSGHTPGQPTAATPTAAVGSHKPPAGTRPTSPVTHPARPTAKPTPTPPRHTTPPRPAPTPTKPAPTTSTPSTPPVSGDAVQQVLAKVNQARAAQGLPAYTLLEGLNRSAAAHNKVMSSGCGLSHQCPGEPAFGDRERAQGVQWMSAGENIGEGGPVANTEQAIAKMALGLTQSMLDERPPNDGHRRNMLSSSFTHIGIAVFRDSSGTVWLTQDFSN</sequence>
<organism evidence="3 4">
    <name type="scientific">Streptomyces fildesensis</name>
    <dbReference type="NCBI Taxonomy" id="375757"/>
    <lineage>
        <taxon>Bacteria</taxon>
        <taxon>Bacillati</taxon>
        <taxon>Actinomycetota</taxon>
        <taxon>Actinomycetes</taxon>
        <taxon>Kitasatosporales</taxon>
        <taxon>Streptomycetaceae</taxon>
        <taxon>Streptomyces</taxon>
    </lineage>
</organism>
<dbReference type="CDD" id="cd05379">
    <property type="entry name" value="CAP_bacterial"/>
    <property type="match status" value="1"/>
</dbReference>
<dbReference type="InterPro" id="IPR014044">
    <property type="entry name" value="CAP_dom"/>
</dbReference>
<evidence type="ECO:0000313" key="3">
    <source>
        <dbReference type="EMBL" id="MFI9102176.1"/>
    </source>
</evidence>
<name>A0ABW8C9X5_9ACTN</name>
<dbReference type="RefSeq" id="WP_399649475.1">
    <property type="nucleotide sequence ID" value="NZ_JBITYG010000004.1"/>
</dbReference>
<dbReference type="Proteomes" id="UP001614394">
    <property type="component" value="Unassembled WGS sequence"/>
</dbReference>
<dbReference type="InterPro" id="IPR035940">
    <property type="entry name" value="CAP_sf"/>
</dbReference>
<protein>
    <submittedName>
        <fullName evidence="3">CAP domain-containing protein</fullName>
    </submittedName>
</protein>
<feature type="compositionally biased region" description="Low complexity" evidence="1">
    <location>
        <begin position="54"/>
        <end position="66"/>
    </location>
</feature>
<gene>
    <name evidence="3" type="ORF">ACIGXA_16785</name>
</gene>
<comment type="caution">
    <text evidence="3">The sequence shown here is derived from an EMBL/GenBank/DDBJ whole genome shotgun (WGS) entry which is preliminary data.</text>
</comment>
<feature type="domain" description="SCP" evidence="2">
    <location>
        <begin position="133"/>
        <end position="263"/>
    </location>
</feature>
<feature type="region of interest" description="Disordered" evidence="1">
    <location>
        <begin position="52"/>
        <end position="126"/>
    </location>
</feature>
<keyword evidence="4" id="KW-1185">Reference proteome</keyword>
<proteinExistence type="predicted"/>
<reference evidence="3 4" key="1">
    <citation type="submission" date="2024-10" db="EMBL/GenBank/DDBJ databases">
        <title>The Natural Products Discovery Center: Release of the First 8490 Sequenced Strains for Exploring Actinobacteria Biosynthetic Diversity.</title>
        <authorList>
            <person name="Kalkreuter E."/>
            <person name="Kautsar S.A."/>
            <person name="Yang D."/>
            <person name="Bader C.D."/>
            <person name="Teijaro C.N."/>
            <person name="Fluegel L."/>
            <person name="Davis C.M."/>
            <person name="Simpson J.R."/>
            <person name="Lauterbach L."/>
            <person name="Steele A.D."/>
            <person name="Gui C."/>
            <person name="Meng S."/>
            <person name="Li G."/>
            <person name="Viehrig K."/>
            <person name="Ye F."/>
            <person name="Su P."/>
            <person name="Kiefer A.F."/>
            <person name="Nichols A."/>
            <person name="Cepeda A.J."/>
            <person name="Yan W."/>
            <person name="Fan B."/>
            <person name="Jiang Y."/>
            <person name="Adhikari A."/>
            <person name="Zheng C.-J."/>
            <person name="Schuster L."/>
            <person name="Cowan T.M."/>
            <person name="Smanski M.J."/>
            <person name="Chevrette M.G."/>
            <person name="De Carvalho L.P.S."/>
            <person name="Shen B."/>
        </authorList>
    </citation>
    <scope>NUCLEOTIDE SEQUENCE [LARGE SCALE GENOMIC DNA]</scope>
    <source>
        <strain evidence="3 4">NPDC053399</strain>
    </source>
</reference>
<feature type="compositionally biased region" description="Pro residues" evidence="1">
    <location>
        <begin position="91"/>
        <end position="112"/>
    </location>
</feature>
<evidence type="ECO:0000259" key="2">
    <source>
        <dbReference type="Pfam" id="PF00188"/>
    </source>
</evidence>
<feature type="region of interest" description="Disordered" evidence="1">
    <location>
        <begin position="1"/>
        <end position="25"/>
    </location>
</feature>
<dbReference type="SUPFAM" id="SSF55797">
    <property type="entry name" value="PR-1-like"/>
    <property type="match status" value="1"/>
</dbReference>